<dbReference type="Proteomes" id="UP000051181">
    <property type="component" value="Unassembled WGS sequence"/>
</dbReference>
<evidence type="ECO:0008006" key="3">
    <source>
        <dbReference type="Google" id="ProtNLM"/>
    </source>
</evidence>
<dbReference type="AlphaFoldDB" id="A0A0R1F6Z6"/>
<dbReference type="PATRIC" id="fig|913848.6.peg.2105"/>
<dbReference type="GO" id="GO:0009295">
    <property type="term" value="C:nucleoid"/>
    <property type="evidence" value="ECO:0007669"/>
    <property type="project" value="InterPro"/>
</dbReference>
<gene>
    <name evidence="1" type="ORF">FD22_GL002061</name>
</gene>
<dbReference type="Pfam" id="PF04245">
    <property type="entry name" value="NA37"/>
    <property type="match status" value="1"/>
</dbReference>
<sequence length="328" mass="37007">MQINQAILHIVDPATATAYYSEQVLDLSEAGINQYIEQLCTRFLRRDNQNGTLPADNPILQLCQQLSDFVPVSQQLAQRFFNFVLPQSDIVSGDLLIAQLTENERDYVAVLKLNQRQDFIHYLNYTEQAVANQIVLNQAVLPAVGQAITEGVIIDQASGQYFLADKAYQIDGEKRPYVASDFLMVTAEPTLTSSVKQVRQAVNTVAEKYNQDPVETTANLKQAVYESLNETNTLDVDYVSDQVFKENPAAKQEFDQQVTQAQVPRQKADLTHKFEAKVSKQKFKLDNGIELIVPVDIYQNRDLIEFVNNPDGTISVLLKNINTIQNKF</sequence>
<dbReference type="eggNOG" id="COG3081">
    <property type="taxonomic scope" value="Bacteria"/>
</dbReference>
<dbReference type="RefSeq" id="WP_010011041.1">
    <property type="nucleotide sequence ID" value="NZ_AZCN01000063.1"/>
</dbReference>
<organism evidence="1 2">
    <name type="scientific">Loigolactobacillus coryniformis subsp. coryniformis KCTC 3167 = DSM 20001</name>
    <dbReference type="NCBI Taxonomy" id="913848"/>
    <lineage>
        <taxon>Bacteria</taxon>
        <taxon>Bacillati</taxon>
        <taxon>Bacillota</taxon>
        <taxon>Bacilli</taxon>
        <taxon>Lactobacillales</taxon>
        <taxon>Lactobacillaceae</taxon>
        <taxon>Loigolactobacillus</taxon>
    </lineage>
</organism>
<evidence type="ECO:0000313" key="2">
    <source>
        <dbReference type="Proteomes" id="UP000051181"/>
    </source>
</evidence>
<dbReference type="GeneID" id="65917321"/>
<evidence type="ECO:0000313" key="1">
    <source>
        <dbReference type="EMBL" id="KRK14890.1"/>
    </source>
</evidence>
<dbReference type="InterPro" id="IPR007358">
    <property type="entry name" value="Nucleoid_associated_NdpA"/>
</dbReference>
<reference evidence="1 2" key="1">
    <citation type="journal article" date="2015" name="Genome Announc.">
        <title>Expanding the biotechnology potential of lactobacilli through comparative genomics of 213 strains and associated genera.</title>
        <authorList>
            <person name="Sun Z."/>
            <person name="Harris H.M."/>
            <person name="McCann A."/>
            <person name="Guo C."/>
            <person name="Argimon S."/>
            <person name="Zhang W."/>
            <person name="Yang X."/>
            <person name="Jeffery I.B."/>
            <person name="Cooney J.C."/>
            <person name="Kagawa T.F."/>
            <person name="Liu W."/>
            <person name="Song Y."/>
            <person name="Salvetti E."/>
            <person name="Wrobel A."/>
            <person name="Rasinkangas P."/>
            <person name="Parkhill J."/>
            <person name="Rea M.C."/>
            <person name="O'Sullivan O."/>
            <person name="Ritari J."/>
            <person name="Douillard F.P."/>
            <person name="Paul Ross R."/>
            <person name="Yang R."/>
            <person name="Briner A.E."/>
            <person name="Felis G.E."/>
            <person name="de Vos W.M."/>
            <person name="Barrangou R."/>
            <person name="Klaenhammer T.R."/>
            <person name="Caufield P.W."/>
            <person name="Cui Y."/>
            <person name="Zhang H."/>
            <person name="O'Toole P.W."/>
        </authorList>
    </citation>
    <scope>NUCLEOTIDE SEQUENCE [LARGE SCALE GENOMIC DNA]</scope>
    <source>
        <strain evidence="1 2">DSM 20001</strain>
    </source>
</reference>
<protein>
    <recommendedName>
        <fullName evidence="3">Nucleoid-associated protein</fullName>
    </recommendedName>
</protein>
<accession>A0A0R1F6Z6</accession>
<dbReference type="EMBL" id="AZCN01000063">
    <property type="protein sequence ID" value="KRK14890.1"/>
    <property type="molecule type" value="Genomic_DNA"/>
</dbReference>
<comment type="caution">
    <text evidence="1">The sequence shown here is derived from an EMBL/GenBank/DDBJ whole genome shotgun (WGS) entry which is preliminary data.</text>
</comment>
<name>A0A0R1F6Z6_9LACO</name>
<proteinExistence type="predicted"/>